<evidence type="ECO:0000256" key="6">
    <source>
        <dbReference type="ARBA" id="ARBA00022694"/>
    </source>
</evidence>
<keyword evidence="11" id="KW-1185">Reference proteome</keyword>
<evidence type="ECO:0000256" key="8">
    <source>
        <dbReference type="ARBA" id="ARBA00023242"/>
    </source>
</evidence>
<feature type="binding site" evidence="9">
    <location>
        <begin position="380"/>
        <end position="382"/>
    </location>
    <ligand>
        <name>S-adenosyl-L-methionine</name>
        <dbReference type="ChEBI" id="CHEBI:59789"/>
    </ligand>
</feature>
<evidence type="ECO:0000256" key="5">
    <source>
        <dbReference type="ARBA" id="ARBA00022691"/>
    </source>
</evidence>
<accession>A0ABR2NGX3</accession>
<dbReference type="InterPro" id="IPR025763">
    <property type="entry name" value="Trm8_euk"/>
</dbReference>
<evidence type="ECO:0000313" key="11">
    <source>
        <dbReference type="Proteomes" id="UP001396334"/>
    </source>
</evidence>
<comment type="caution">
    <text evidence="10">The sequence shown here is derived from an EMBL/GenBank/DDBJ whole genome shotgun (WGS) entry which is preliminary data.</text>
</comment>
<evidence type="ECO:0000256" key="2">
    <source>
        <dbReference type="ARBA" id="ARBA00022555"/>
    </source>
</evidence>
<evidence type="ECO:0000256" key="7">
    <source>
        <dbReference type="ARBA" id="ARBA00022884"/>
    </source>
</evidence>
<dbReference type="EC" id="2.1.1.33" evidence="9"/>
<dbReference type="PANTHER" id="PTHR23417">
    <property type="entry name" value="3-DEOXY-D-MANNO-OCTULOSONIC-ACID TRANSFERASE/TRNA GUANINE-N 7 - -METHYLTRANSFERASE"/>
    <property type="match status" value="1"/>
</dbReference>
<feature type="binding site" evidence="9">
    <location>
        <begin position="249"/>
        <end position="250"/>
    </location>
    <ligand>
        <name>S-adenosyl-L-methionine</name>
        <dbReference type="ChEBI" id="CHEBI:59789"/>
    </ligand>
</feature>
<dbReference type="CDD" id="cd02440">
    <property type="entry name" value="AdoMet_MTases"/>
    <property type="match status" value="1"/>
</dbReference>
<protein>
    <recommendedName>
        <fullName evidence="9">tRNA (guanine-N(7)-)-methyltransferase</fullName>
        <ecNumber evidence="9">2.1.1.33</ecNumber>
    </recommendedName>
    <alternativeName>
        <fullName evidence="9">tRNA (guanine(46)-N(7))-methyltransferase</fullName>
    </alternativeName>
    <alternativeName>
        <fullName evidence="9">tRNA(m7G46)-methyltransferase</fullName>
    </alternativeName>
</protein>
<dbReference type="HAMAP" id="MF_03055">
    <property type="entry name" value="tRNA_methyltr_TrmB_euk"/>
    <property type="match status" value="1"/>
</dbReference>
<comment type="pathway">
    <text evidence="9">tRNA modification; N(7)-methylguanine-tRNA biosynthesis.</text>
</comment>
<evidence type="ECO:0000256" key="9">
    <source>
        <dbReference type="HAMAP-Rule" id="MF_03055"/>
    </source>
</evidence>
<feature type="binding site" evidence="9">
    <location>
        <position position="226"/>
    </location>
    <ligand>
        <name>S-adenosyl-L-methionine</name>
        <dbReference type="ChEBI" id="CHEBI:59789"/>
    </ligand>
</feature>
<dbReference type="NCBIfam" id="TIGR00091">
    <property type="entry name" value="tRNA (guanosine(46)-N7)-methyltransferase TrmB"/>
    <property type="match status" value="1"/>
</dbReference>
<keyword evidence="5 9" id="KW-0949">S-adenosyl-L-methionine</keyword>
<comment type="catalytic activity">
    <reaction evidence="1 9">
        <text>guanosine(46) in tRNA + S-adenosyl-L-methionine = N(7)-methylguanosine(46) in tRNA + S-adenosyl-L-homocysteine</text>
        <dbReference type="Rhea" id="RHEA:42708"/>
        <dbReference type="Rhea" id="RHEA-COMP:10188"/>
        <dbReference type="Rhea" id="RHEA-COMP:10189"/>
        <dbReference type="ChEBI" id="CHEBI:57856"/>
        <dbReference type="ChEBI" id="CHEBI:59789"/>
        <dbReference type="ChEBI" id="CHEBI:74269"/>
        <dbReference type="ChEBI" id="CHEBI:74480"/>
        <dbReference type="EC" id="2.1.1.33"/>
    </reaction>
</comment>
<comment type="similarity">
    <text evidence="9">Belongs to the class I-like SAM-binding methyltransferase superfamily. TrmB family.</text>
</comment>
<evidence type="ECO:0000256" key="4">
    <source>
        <dbReference type="ARBA" id="ARBA00022679"/>
    </source>
</evidence>
<evidence type="ECO:0000256" key="1">
    <source>
        <dbReference type="ARBA" id="ARBA00000142"/>
    </source>
</evidence>
<dbReference type="InterPro" id="IPR003358">
    <property type="entry name" value="tRNA_(Gua-N-7)_MeTrfase_Trmb"/>
</dbReference>
<dbReference type="PANTHER" id="PTHR23417:SF16">
    <property type="entry name" value="TRNA (GUANINE-N(7)-)-METHYLTRANSFERASE"/>
    <property type="match status" value="1"/>
</dbReference>
<dbReference type="Pfam" id="PF02390">
    <property type="entry name" value="Methyltransf_4"/>
    <property type="match status" value="1"/>
</dbReference>
<comment type="subcellular location">
    <subcellularLocation>
        <location evidence="9">Nucleus</location>
    </subcellularLocation>
</comment>
<organism evidence="10 11">
    <name type="scientific">Hibiscus sabdariffa</name>
    <name type="common">roselle</name>
    <dbReference type="NCBI Taxonomy" id="183260"/>
    <lineage>
        <taxon>Eukaryota</taxon>
        <taxon>Viridiplantae</taxon>
        <taxon>Streptophyta</taxon>
        <taxon>Embryophyta</taxon>
        <taxon>Tracheophyta</taxon>
        <taxon>Spermatophyta</taxon>
        <taxon>Magnoliopsida</taxon>
        <taxon>eudicotyledons</taxon>
        <taxon>Gunneridae</taxon>
        <taxon>Pentapetalae</taxon>
        <taxon>rosids</taxon>
        <taxon>malvids</taxon>
        <taxon>Malvales</taxon>
        <taxon>Malvaceae</taxon>
        <taxon>Malvoideae</taxon>
        <taxon>Hibiscus</taxon>
    </lineage>
</organism>
<keyword evidence="8 9" id="KW-0539">Nucleus</keyword>
<evidence type="ECO:0000256" key="3">
    <source>
        <dbReference type="ARBA" id="ARBA00022603"/>
    </source>
</evidence>
<keyword evidence="4 9" id="KW-0808">Transferase</keyword>
<keyword evidence="6 9" id="KW-0819">tRNA processing</keyword>
<keyword evidence="7 9" id="KW-0694">RNA-binding</keyword>
<dbReference type="EMBL" id="JBBPBN010000149">
    <property type="protein sequence ID" value="KAK8975257.1"/>
    <property type="molecule type" value="Genomic_DNA"/>
</dbReference>
<keyword evidence="2 9" id="KW-0820">tRNA-binding</keyword>
<comment type="function">
    <text evidence="9">Catalyzes the formation of N(7)-methylguanine at position 46 (m7G46) in tRNA.</text>
</comment>
<reference evidence="10 11" key="1">
    <citation type="journal article" date="2024" name="G3 (Bethesda)">
        <title>Genome assembly of Hibiscus sabdariffa L. provides insights into metabolisms of medicinal natural products.</title>
        <authorList>
            <person name="Kim T."/>
        </authorList>
    </citation>
    <scope>NUCLEOTIDE SEQUENCE [LARGE SCALE GENOMIC DNA]</scope>
    <source>
        <strain evidence="10">TK-2024</strain>
        <tissue evidence="10">Old leaves</tissue>
    </source>
</reference>
<dbReference type="SUPFAM" id="SSF53335">
    <property type="entry name" value="S-adenosyl-L-methionine-dependent methyltransferases"/>
    <property type="match status" value="1"/>
</dbReference>
<proteinExistence type="inferred from homology"/>
<dbReference type="Gene3D" id="3.40.50.150">
    <property type="entry name" value="Vaccinia Virus protein VP39"/>
    <property type="match status" value="1"/>
</dbReference>
<feature type="binding site" evidence="9">
    <location>
        <position position="302"/>
    </location>
    <ligand>
        <name>S-adenosyl-L-methionine</name>
        <dbReference type="ChEBI" id="CHEBI:59789"/>
    </ligand>
</feature>
<dbReference type="Proteomes" id="UP001396334">
    <property type="component" value="Unassembled WGS sequence"/>
</dbReference>
<name>A0ABR2NGX3_9ROSI</name>
<feature type="active site" evidence="9">
    <location>
        <position position="305"/>
    </location>
</feature>
<gene>
    <name evidence="10" type="ORF">V6N11_046727</name>
</gene>
<evidence type="ECO:0000313" key="10">
    <source>
        <dbReference type="EMBL" id="KAK8975257.1"/>
    </source>
</evidence>
<keyword evidence="3 9" id="KW-0489">Methyltransferase</keyword>
<dbReference type="PROSITE" id="PS51625">
    <property type="entry name" value="SAM_MT_TRMB"/>
    <property type="match status" value="1"/>
</dbReference>
<sequence>MNCLQTLAVVMGKEKVRIPGKTPAKPSTFFKSSTGNATIDSSLFCPTKADEGNMLVPILRWRPISFAKNAQSETTKSNHQVDRTKASGQQIAMDLLSTNLVHQELPADWLINISRNFLNNTSMSAIYQACLKFKSKKVKEDAGKLNKLVPENNMLQNKANPTINKSTGLPRKRFYRARAHSNPLSDSHFPVPISPSHVDYSLHYPQLLPLANRTDTFNKIEFADIGCGFGGLLISLATLFPETLMIGMELRDKVTEYVKERILGLRVASPGQYQNASVVRTNSMKYIPNYFEKGQLLKMFFLFPDPHFKEKNHRRRVISPHLLDEYAYVLQVGGIIYTITDVEELGAWMKSCLQSHPMFEPLSEMELEADPVVKLLSSATEEGQKVARNGGQTFQAVFRRITPSS</sequence>
<feature type="binding site" evidence="9">
    <location>
        <begin position="282"/>
        <end position="283"/>
    </location>
    <ligand>
        <name>S-adenosyl-L-methionine</name>
        <dbReference type="ChEBI" id="CHEBI:59789"/>
    </ligand>
</feature>
<dbReference type="InterPro" id="IPR029063">
    <property type="entry name" value="SAM-dependent_MTases_sf"/>
</dbReference>